<feature type="transmembrane region" description="Helical" evidence="1">
    <location>
        <begin position="173"/>
        <end position="194"/>
    </location>
</feature>
<sequence>MTALSTVLLFLIVQFPAPPQNVRAYDTPNDAGNSITVTWDLSPDDSVVSRYEIYRSKGEPSVDSAVVVGSVLRGSTQFEDNSVENNVHYYYFVRAWVDTLYADSKWSAAAYAKPQWFHTGRKSALVILIFFGILLFYYLQKAKQGAELYIRRIAGLEAVDEAVGRSTEMGRPILFILGLGFVSDIPTLAALAILKRVSKKAAEYESEVIVPCYDPVVMTAAQEVVKEGYMEAGRPDLYNERNIYYLTADQFGYAAGVDGIMVREKPGAVFLQGLFYAESLILAETGHSIGAIQISGTTAVTQLPFFIAATDYTLIGEEMYAASAYLSKDPLSLSTIKAEDVAKMVFVALFVLGVVLETLAVITGNQSFHFLKNWFALF</sequence>
<protein>
    <recommendedName>
        <fullName evidence="2">Fibronectin type-III domain-containing protein</fullName>
    </recommendedName>
</protein>
<dbReference type="EMBL" id="DRBW01000066">
    <property type="protein sequence ID" value="HDM89918.1"/>
    <property type="molecule type" value="Genomic_DNA"/>
</dbReference>
<dbReference type="InterPro" id="IPR003961">
    <property type="entry name" value="FN3_dom"/>
</dbReference>
<feature type="transmembrane region" description="Helical" evidence="1">
    <location>
        <begin position="341"/>
        <end position="362"/>
    </location>
</feature>
<dbReference type="Pfam" id="PF20539">
    <property type="entry name" value="DUF6754"/>
    <property type="match status" value="1"/>
</dbReference>
<dbReference type="InterPro" id="IPR046642">
    <property type="entry name" value="DUF6754"/>
</dbReference>
<keyword evidence="1" id="KW-0472">Membrane</keyword>
<accession>A0A7C0XCK0</accession>
<dbReference type="Gene3D" id="2.60.40.10">
    <property type="entry name" value="Immunoglobulins"/>
    <property type="match status" value="1"/>
</dbReference>
<evidence type="ECO:0000259" key="2">
    <source>
        <dbReference type="PROSITE" id="PS50853"/>
    </source>
</evidence>
<feature type="domain" description="Fibronectin type-III" evidence="2">
    <location>
        <begin position="18"/>
        <end position="122"/>
    </location>
</feature>
<gene>
    <name evidence="3" type="ORF">ENG67_01780</name>
</gene>
<feature type="transmembrane region" description="Helical" evidence="1">
    <location>
        <begin position="123"/>
        <end position="139"/>
    </location>
</feature>
<dbReference type="InterPro" id="IPR013783">
    <property type="entry name" value="Ig-like_fold"/>
</dbReference>
<dbReference type="PROSITE" id="PS50853">
    <property type="entry name" value="FN3"/>
    <property type="match status" value="1"/>
</dbReference>
<comment type="caution">
    <text evidence="3">The sequence shown here is derived from an EMBL/GenBank/DDBJ whole genome shotgun (WGS) entry which is preliminary data.</text>
</comment>
<evidence type="ECO:0000313" key="3">
    <source>
        <dbReference type="EMBL" id="HDM89918.1"/>
    </source>
</evidence>
<evidence type="ECO:0000256" key="1">
    <source>
        <dbReference type="SAM" id="Phobius"/>
    </source>
</evidence>
<keyword evidence="1" id="KW-1133">Transmembrane helix</keyword>
<reference evidence="3" key="1">
    <citation type="journal article" date="2020" name="mSystems">
        <title>Genome- and Community-Level Interaction Insights into Carbon Utilization and Element Cycling Functions of Hydrothermarchaeota in Hydrothermal Sediment.</title>
        <authorList>
            <person name="Zhou Z."/>
            <person name="Liu Y."/>
            <person name="Xu W."/>
            <person name="Pan J."/>
            <person name="Luo Z.H."/>
            <person name="Li M."/>
        </authorList>
    </citation>
    <scope>NUCLEOTIDE SEQUENCE [LARGE SCALE GENOMIC DNA]</scope>
    <source>
        <strain evidence="3">HyVt-237</strain>
    </source>
</reference>
<name>A0A7C0XCK0_UNCW3</name>
<dbReference type="AlphaFoldDB" id="A0A7C0XCK0"/>
<dbReference type="SUPFAM" id="SSF49265">
    <property type="entry name" value="Fibronectin type III"/>
    <property type="match status" value="1"/>
</dbReference>
<dbReference type="InterPro" id="IPR036116">
    <property type="entry name" value="FN3_sf"/>
</dbReference>
<organism evidence="3">
    <name type="scientific">candidate division WOR-3 bacterium</name>
    <dbReference type="NCBI Taxonomy" id="2052148"/>
    <lineage>
        <taxon>Bacteria</taxon>
        <taxon>Bacteria division WOR-3</taxon>
    </lineage>
</organism>
<dbReference type="CDD" id="cd00063">
    <property type="entry name" value="FN3"/>
    <property type="match status" value="1"/>
</dbReference>
<keyword evidence="1" id="KW-0812">Transmembrane</keyword>
<proteinExistence type="predicted"/>
<dbReference type="Proteomes" id="UP000885931">
    <property type="component" value="Unassembled WGS sequence"/>
</dbReference>